<dbReference type="InterPro" id="IPR011990">
    <property type="entry name" value="TPR-like_helical_dom_sf"/>
</dbReference>
<dbReference type="Pfam" id="PF01535">
    <property type="entry name" value="PPR"/>
    <property type="match status" value="1"/>
</dbReference>
<gene>
    <name evidence="2" type="ORF">GGI25_004838</name>
</gene>
<dbReference type="Proteomes" id="UP001151518">
    <property type="component" value="Unassembled WGS sequence"/>
</dbReference>
<proteinExistence type="predicted"/>
<evidence type="ECO:0008006" key="4">
    <source>
        <dbReference type="Google" id="ProtNLM"/>
    </source>
</evidence>
<evidence type="ECO:0000256" key="1">
    <source>
        <dbReference type="PROSITE-ProRule" id="PRU00708"/>
    </source>
</evidence>
<dbReference type="InterPro" id="IPR050667">
    <property type="entry name" value="PPR-containing_protein"/>
</dbReference>
<comment type="caution">
    <text evidence="2">The sequence shown here is derived from an EMBL/GenBank/DDBJ whole genome shotgun (WGS) entry which is preliminary data.</text>
</comment>
<dbReference type="NCBIfam" id="TIGR00756">
    <property type="entry name" value="PPR"/>
    <property type="match status" value="1"/>
</dbReference>
<dbReference type="PANTHER" id="PTHR47939">
    <property type="entry name" value="MEMBRANE-ASSOCIATED SALT-INDUCIBLE PROTEIN-LIKE"/>
    <property type="match status" value="1"/>
</dbReference>
<dbReference type="EMBL" id="JANBTW010000072">
    <property type="protein sequence ID" value="KAJ2673085.1"/>
    <property type="molecule type" value="Genomic_DNA"/>
</dbReference>
<dbReference type="AlphaFoldDB" id="A0A9W8KV80"/>
<feature type="repeat" description="PPR" evidence="1">
    <location>
        <begin position="182"/>
        <end position="216"/>
    </location>
</feature>
<evidence type="ECO:0000313" key="3">
    <source>
        <dbReference type="Proteomes" id="UP001151518"/>
    </source>
</evidence>
<accession>A0A9W8KV80</accession>
<organism evidence="2 3">
    <name type="scientific">Coemansia spiralis</name>
    <dbReference type="NCBI Taxonomy" id="417178"/>
    <lineage>
        <taxon>Eukaryota</taxon>
        <taxon>Fungi</taxon>
        <taxon>Fungi incertae sedis</taxon>
        <taxon>Zoopagomycota</taxon>
        <taxon>Kickxellomycotina</taxon>
        <taxon>Kickxellomycetes</taxon>
        <taxon>Kickxellales</taxon>
        <taxon>Kickxellaceae</taxon>
        <taxon>Coemansia</taxon>
    </lineage>
</organism>
<name>A0A9W8KV80_9FUNG</name>
<dbReference type="Pfam" id="PF13041">
    <property type="entry name" value="PPR_2"/>
    <property type="match status" value="1"/>
</dbReference>
<dbReference type="PANTHER" id="PTHR47939:SF1">
    <property type="entry name" value="OS04G0684500 PROTEIN"/>
    <property type="match status" value="1"/>
</dbReference>
<evidence type="ECO:0000313" key="2">
    <source>
        <dbReference type="EMBL" id="KAJ2673085.1"/>
    </source>
</evidence>
<protein>
    <recommendedName>
        <fullName evidence="4">Pentatricopeptide repeat-containing protein</fullName>
    </recommendedName>
</protein>
<reference evidence="2" key="1">
    <citation type="submission" date="2022-07" db="EMBL/GenBank/DDBJ databases">
        <title>Phylogenomic reconstructions and comparative analyses of Kickxellomycotina fungi.</title>
        <authorList>
            <person name="Reynolds N.K."/>
            <person name="Stajich J.E."/>
            <person name="Barry K."/>
            <person name="Grigoriev I.V."/>
            <person name="Crous P."/>
            <person name="Smith M.E."/>
        </authorList>
    </citation>
    <scope>NUCLEOTIDE SEQUENCE</scope>
    <source>
        <strain evidence="2">NRRL 3115</strain>
    </source>
</reference>
<dbReference type="PROSITE" id="PS51375">
    <property type="entry name" value="PPR"/>
    <property type="match status" value="1"/>
</dbReference>
<sequence>MNRSAAHLSNRAAQRAWGFVQIRSVATAQAAKSKKKPLTNRQIVGELERNARNHNIEQSWKWYATLLHRCHNESQHSTASSSSPCPTRAVISRRMANSASIHLDAAHTAVFSTLSLKNHHGYTRHHMDELTLMVKDVLKSAANKQLAGGQINQLLGLFATSNNMEAARQLWQHAVLSGMPLDVANYNAYLNCMVFTKNYDLAFELVREMRESGRQPNSYTQQLLVRLYGLTGDLRSARGVFAFVCSFPGPADQAAARYTDGADQYWDNAVEDLNLCGPTVGLYNEMLDVLGMNGLVDEMHALFLRMLGLEPAASIADLVDGMASKKISVQNAPIVPNRDTFHTLIKWHAKYWDLDTAEALVQMMYMCGAQPVPKTLKLMVNRETAMRDAQRCGSLALKMATEYGVTPSQNVVRTLEWAVKKTEEMRAMVEEAESQRSSIFGLALDALSPKAWSEDKPTPAVD</sequence>
<dbReference type="OrthoDB" id="185373at2759"/>
<dbReference type="InterPro" id="IPR002885">
    <property type="entry name" value="PPR_rpt"/>
</dbReference>
<dbReference type="Gene3D" id="1.25.40.10">
    <property type="entry name" value="Tetratricopeptide repeat domain"/>
    <property type="match status" value="1"/>
</dbReference>